<evidence type="ECO:0000313" key="3">
    <source>
        <dbReference type="Proteomes" id="UP000717585"/>
    </source>
</evidence>
<dbReference type="InterPro" id="IPR036940">
    <property type="entry name" value="PI3/4_kinase_cat_sf"/>
</dbReference>
<organism evidence="2 3">
    <name type="scientific">Carpediemonas membranifera</name>
    <dbReference type="NCBI Taxonomy" id="201153"/>
    <lineage>
        <taxon>Eukaryota</taxon>
        <taxon>Metamonada</taxon>
        <taxon>Carpediemonas-like organisms</taxon>
        <taxon>Carpediemonas</taxon>
    </lineage>
</organism>
<reference evidence="2" key="1">
    <citation type="submission" date="2021-05" db="EMBL/GenBank/DDBJ databases">
        <title>A free-living protist that lacks canonical eukaryotic 1 DNA replication and segregation systems.</title>
        <authorList>
            <person name="Salas-Leiva D.E."/>
            <person name="Tromer E.C."/>
            <person name="Curtis B.A."/>
            <person name="Jerlstrom-Hultqvist J."/>
            <person name="Kolisko M."/>
            <person name="Yi Z."/>
            <person name="Salas-Leiva J.S."/>
            <person name="Gallot-Lavallee L."/>
            <person name="Kops G.J.P.L."/>
            <person name="Archibald J.M."/>
            <person name="Simpson A.G.B."/>
            <person name="Roger A.J."/>
        </authorList>
    </citation>
    <scope>NUCLEOTIDE SEQUENCE</scope>
    <source>
        <strain evidence="2">BICM</strain>
    </source>
</reference>
<dbReference type="EMBL" id="JAHDYR010000064">
    <property type="protein sequence ID" value="KAG9390340.1"/>
    <property type="molecule type" value="Genomic_DNA"/>
</dbReference>
<feature type="region of interest" description="Disordered" evidence="1">
    <location>
        <begin position="1"/>
        <end position="24"/>
    </location>
</feature>
<evidence type="ECO:0000256" key="1">
    <source>
        <dbReference type="SAM" id="MobiDB-lite"/>
    </source>
</evidence>
<gene>
    <name evidence="2" type="ORF">J8273_7683</name>
</gene>
<dbReference type="GO" id="GO:0016301">
    <property type="term" value="F:kinase activity"/>
    <property type="evidence" value="ECO:0007669"/>
    <property type="project" value="UniProtKB-KW"/>
</dbReference>
<keyword evidence="3" id="KW-1185">Reference proteome</keyword>
<comment type="caution">
    <text evidence="2">The sequence shown here is derived from an EMBL/GenBank/DDBJ whole genome shotgun (WGS) entry which is preliminary data.</text>
</comment>
<dbReference type="Proteomes" id="UP000717585">
    <property type="component" value="Unassembled WGS sequence"/>
</dbReference>
<keyword evidence="2" id="KW-0808">Transferase</keyword>
<evidence type="ECO:0000313" key="2">
    <source>
        <dbReference type="EMBL" id="KAG9390340.1"/>
    </source>
</evidence>
<dbReference type="AlphaFoldDB" id="A0A8J6E761"/>
<dbReference type="SUPFAM" id="SSF56112">
    <property type="entry name" value="Protein kinase-like (PK-like)"/>
    <property type="match status" value="1"/>
</dbReference>
<proteinExistence type="predicted"/>
<name>A0A8J6E761_9EUKA</name>
<dbReference type="Gene3D" id="1.10.1070.11">
    <property type="entry name" value="Phosphatidylinositol 3-/4-kinase, catalytic domain"/>
    <property type="match status" value="1"/>
</dbReference>
<protein>
    <submittedName>
        <fullName evidence="2">Actin-fragmin kinase, catalytic</fullName>
    </submittedName>
</protein>
<sequence length="326" mass="36612">MSSQNPIEALQPTQRRRRRGSIHFADHNAPKSVWEITGPDKPPYVAKLATRPLSEIFSGLLLSKFNFQQLIYGVHKPGSDSAEQIIERIHSPVPQGRVVLEMALVTGRAINNFRQTGTESAAQQLGALAVLDAVLNNTDRLPTITEHEGNWTNILETGTRIVPIDNQITLPDPEAKQGYLDRLTRLAEDVLSDGELCGPTPMPTVKRLQGRVARLGRLSHPMERLVTALLPHFSLQEDELERSVRVGARRTLFGFIAWKEIDFDKFHREIVKKTGAATFPGENLDDYITHLRDVHGQLVAVRNSLQRHSYLRRVSAREVFSTVDMA</sequence>
<accession>A0A8J6E761</accession>
<keyword evidence="2" id="KW-0418">Kinase</keyword>
<dbReference type="InterPro" id="IPR011009">
    <property type="entry name" value="Kinase-like_dom_sf"/>
</dbReference>